<dbReference type="Pfam" id="PF07282">
    <property type="entry name" value="Cas12f1-like_TNB"/>
    <property type="match status" value="1"/>
</dbReference>
<evidence type="ECO:0000313" key="4">
    <source>
        <dbReference type="EMBL" id="RZN62659.1"/>
    </source>
</evidence>
<organism evidence="4 5">
    <name type="scientific">Candidatus Methanodesulfokora washburnensis</name>
    <dbReference type="NCBI Taxonomy" id="2478471"/>
    <lineage>
        <taxon>Archaea</taxon>
        <taxon>Thermoproteota</taxon>
        <taxon>Candidatus Korarchaeia</taxon>
        <taxon>Candidatus Korarchaeia incertae sedis</taxon>
        <taxon>Candidatus Methanodesulfokora</taxon>
    </lineage>
</organism>
<feature type="domain" description="Cas12f1-like TNB" evidence="3">
    <location>
        <begin position="2"/>
        <end position="33"/>
    </location>
</feature>
<evidence type="ECO:0000256" key="2">
    <source>
        <dbReference type="SAM" id="MobiDB-lite"/>
    </source>
</evidence>
<sequence>MKCGGKRGRFSSRFRCKVCGREYDADYNASVNIARRARSLLAGHRNHARGGLGDEPTKLPTLVVE</sequence>
<evidence type="ECO:0000259" key="3">
    <source>
        <dbReference type="Pfam" id="PF07282"/>
    </source>
</evidence>
<dbReference type="AlphaFoldDB" id="A0A520KN08"/>
<keyword evidence="1" id="KW-0238">DNA-binding</keyword>
<dbReference type="GO" id="GO:0003677">
    <property type="term" value="F:DNA binding"/>
    <property type="evidence" value="ECO:0007669"/>
    <property type="project" value="UniProtKB-KW"/>
</dbReference>
<protein>
    <recommendedName>
        <fullName evidence="3">Cas12f1-like TNB domain-containing protein</fullName>
    </recommendedName>
</protein>
<evidence type="ECO:0000313" key="5">
    <source>
        <dbReference type="Proteomes" id="UP000316217"/>
    </source>
</evidence>
<dbReference type="Proteomes" id="UP000316217">
    <property type="component" value="Unassembled WGS sequence"/>
</dbReference>
<proteinExistence type="predicted"/>
<accession>A0A520KN08</accession>
<name>A0A520KN08_9CREN</name>
<reference evidence="4 5" key="1">
    <citation type="journal article" date="2019" name="Nat. Microbiol.">
        <title>Wide diversity of methane and short-chain alkane metabolisms in uncultured archaea.</title>
        <authorList>
            <person name="Borrel G."/>
            <person name="Adam P.S."/>
            <person name="McKay L.J."/>
            <person name="Chen L.X."/>
            <person name="Sierra-Garcia I.N."/>
            <person name="Sieber C.M."/>
            <person name="Letourneur Q."/>
            <person name="Ghozlane A."/>
            <person name="Andersen G.L."/>
            <person name="Li W.J."/>
            <person name="Hallam S.J."/>
            <person name="Muyzer G."/>
            <person name="de Oliveira V.M."/>
            <person name="Inskeep W.P."/>
            <person name="Banfield J.F."/>
            <person name="Gribaldo S."/>
        </authorList>
    </citation>
    <scope>NUCLEOTIDE SEQUENCE [LARGE SCALE GENOMIC DNA]</scope>
    <source>
        <strain evidence="4">NM4</strain>
    </source>
</reference>
<comment type="caution">
    <text evidence="4">The sequence shown here is derived from an EMBL/GenBank/DDBJ whole genome shotgun (WGS) entry which is preliminary data.</text>
</comment>
<dbReference type="InterPro" id="IPR010095">
    <property type="entry name" value="Cas12f1-like_TNB"/>
</dbReference>
<gene>
    <name evidence="4" type="ORF">EF810_02245</name>
</gene>
<evidence type="ECO:0000256" key="1">
    <source>
        <dbReference type="ARBA" id="ARBA00023125"/>
    </source>
</evidence>
<feature type="region of interest" description="Disordered" evidence="2">
    <location>
        <begin position="46"/>
        <end position="65"/>
    </location>
</feature>
<dbReference type="EMBL" id="RXII01000040">
    <property type="protein sequence ID" value="RZN62659.1"/>
    <property type="molecule type" value="Genomic_DNA"/>
</dbReference>